<keyword evidence="1" id="KW-0472">Membrane</keyword>
<evidence type="ECO:0000256" key="1">
    <source>
        <dbReference type="SAM" id="Phobius"/>
    </source>
</evidence>
<protein>
    <submittedName>
        <fullName evidence="2">Uncharacterized protein</fullName>
    </submittedName>
</protein>
<keyword evidence="1" id="KW-1133">Transmembrane helix</keyword>
<name>A0A6G8ASD2_9ENTE</name>
<dbReference type="Proteomes" id="UP000501747">
    <property type="component" value="Chromosome"/>
</dbReference>
<sequence>MYLFELVKIQKNTKNILLILVLFLVIPLSSVVYVKNVDKDYFDHKESVFIKLYNEINEKIINESVLKKNSREIEKLSDISGMIEEIVSMKYENNLTEQAKVEKDFYDLIYDYQKEYDTDFIKEKDLLKKRMVFTELARKDLAEISNEVGLSGVYFLKFSLDLWFGSIGILFLILFLSDIWTSELENQQIKLIKVQPSPLKKYYNKKFLTIFCLYLSVFLLYISIFFVVGYIINGQGSVDYPIFIDNTHIIPISKYIVITTLVNLLGVILIMSVVELISMIIKNYHLTLLISILSIYVANMLSEKIFSPVSYYFFFIFNASLFIKNYYFSTTNLFYYFIISFIFVIIIIRKITLEILIKKV</sequence>
<dbReference type="RefSeq" id="WP_166034049.1">
    <property type="nucleotide sequence ID" value="NZ_CP049887.1"/>
</dbReference>
<evidence type="ECO:0000313" key="3">
    <source>
        <dbReference type="Proteomes" id="UP000501747"/>
    </source>
</evidence>
<evidence type="ECO:0000313" key="2">
    <source>
        <dbReference type="EMBL" id="QIL47879.1"/>
    </source>
</evidence>
<dbReference type="PANTHER" id="PTHR37305">
    <property type="entry name" value="INTEGRAL MEMBRANE PROTEIN-RELATED"/>
    <property type="match status" value="1"/>
</dbReference>
<keyword evidence="1" id="KW-0812">Transmembrane</keyword>
<dbReference type="EMBL" id="CP049887">
    <property type="protein sequence ID" value="QIL47879.1"/>
    <property type="molecule type" value="Genomic_DNA"/>
</dbReference>
<feature type="transmembrane region" description="Helical" evidence="1">
    <location>
        <begin position="334"/>
        <end position="357"/>
    </location>
</feature>
<feature type="transmembrane region" description="Helical" evidence="1">
    <location>
        <begin position="162"/>
        <end position="181"/>
    </location>
</feature>
<accession>A0A6G8ASD2</accession>
<feature type="transmembrane region" description="Helical" evidence="1">
    <location>
        <begin position="207"/>
        <end position="232"/>
    </location>
</feature>
<feature type="transmembrane region" description="Helical" evidence="1">
    <location>
        <begin position="252"/>
        <end position="277"/>
    </location>
</feature>
<dbReference type="KEGG" id="vhy:G7082_04705"/>
<dbReference type="AlphaFoldDB" id="A0A6G8ASD2"/>
<gene>
    <name evidence="2" type="ORF">G7082_04705</name>
</gene>
<feature type="transmembrane region" description="Helical" evidence="1">
    <location>
        <begin position="16"/>
        <end position="34"/>
    </location>
</feature>
<keyword evidence="3" id="KW-1185">Reference proteome</keyword>
<dbReference type="PANTHER" id="PTHR37305:SF1">
    <property type="entry name" value="MEMBRANE PROTEIN"/>
    <property type="match status" value="1"/>
</dbReference>
<feature type="transmembrane region" description="Helical" evidence="1">
    <location>
        <begin position="284"/>
        <end position="302"/>
    </location>
</feature>
<organism evidence="2 3">
    <name type="scientific">Vagococcus hydrophili</name>
    <dbReference type="NCBI Taxonomy" id="2714947"/>
    <lineage>
        <taxon>Bacteria</taxon>
        <taxon>Bacillati</taxon>
        <taxon>Bacillota</taxon>
        <taxon>Bacilli</taxon>
        <taxon>Lactobacillales</taxon>
        <taxon>Enterococcaceae</taxon>
        <taxon>Vagococcus</taxon>
    </lineage>
</organism>
<reference evidence="2 3" key="1">
    <citation type="submission" date="2020-03" db="EMBL/GenBank/DDBJ databases">
        <title>Vagococcus sp. nov., isolated from beetles.</title>
        <authorList>
            <person name="Hyun D.-W."/>
            <person name="Bae J.-W."/>
        </authorList>
    </citation>
    <scope>NUCLEOTIDE SEQUENCE [LARGE SCALE GENOMIC DNA]</scope>
    <source>
        <strain evidence="2 3">HDW17B</strain>
    </source>
</reference>
<proteinExistence type="predicted"/>